<sequence>MSTSAKKNVVKLFDRPKELVIMPKGDDKTVFDVPKEYITDQYKNVGNQIVSRFGEEAEGGKIPVNTISIPPLGEILELRRDENFSLFLPKHRKIAGQLINIYIGKVFLF</sequence>
<dbReference type="RefSeq" id="XP_028136216.1">
    <property type="nucleotide sequence ID" value="XM_028280415.1"/>
</dbReference>
<dbReference type="GO" id="GO:0016491">
    <property type="term" value="F:oxidoreductase activity"/>
    <property type="evidence" value="ECO:0007669"/>
    <property type="project" value="UniProtKB-KW"/>
</dbReference>
<keyword evidence="3" id="KW-0479">Metal-binding</keyword>
<dbReference type="PANTHER" id="PTHR11511:SF4">
    <property type="entry name" value="PHENOLOXIDASE 2-RELATED"/>
    <property type="match status" value="1"/>
</dbReference>
<name>A0A6P7FJR2_DIAVI</name>
<comment type="cofactor">
    <cofactor evidence="1">
        <name>Cu(2+)</name>
        <dbReference type="ChEBI" id="CHEBI:29036"/>
    </cofactor>
</comment>
<keyword evidence="4" id="KW-0560">Oxidoreductase</keyword>
<dbReference type="AlphaFoldDB" id="A0A6P7FJR2"/>
<accession>A0A6P7FJR2</accession>
<evidence type="ECO:0000256" key="5">
    <source>
        <dbReference type="ARBA" id="ARBA00023008"/>
    </source>
</evidence>
<proteinExistence type="inferred from homology"/>
<evidence type="ECO:0000256" key="4">
    <source>
        <dbReference type="ARBA" id="ARBA00023002"/>
    </source>
</evidence>
<dbReference type="GO" id="GO:0046872">
    <property type="term" value="F:metal ion binding"/>
    <property type="evidence" value="ECO:0007669"/>
    <property type="project" value="UniProtKB-KW"/>
</dbReference>
<evidence type="ECO:0000313" key="6">
    <source>
        <dbReference type="RefSeq" id="XP_028136216.1"/>
    </source>
</evidence>
<dbReference type="InterPro" id="IPR036697">
    <property type="entry name" value="Hemocyanin_N_sf"/>
</dbReference>
<evidence type="ECO:0000256" key="2">
    <source>
        <dbReference type="ARBA" id="ARBA00009928"/>
    </source>
</evidence>
<dbReference type="InterPro" id="IPR013788">
    <property type="entry name" value="Hemocyanin/hexamerin"/>
</dbReference>
<protein>
    <submittedName>
        <fullName evidence="6">Phenoloxidase 1-like</fullName>
    </submittedName>
</protein>
<organism evidence="6">
    <name type="scientific">Diabrotica virgifera virgifera</name>
    <name type="common">western corn rootworm</name>
    <dbReference type="NCBI Taxonomy" id="50390"/>
    <lineage>
        <taxon>Eukaryota</taxon>
        <taxon>Metazoa</taxon>
        <taxon>Ecdysozoa</taxon>
        <taxon>Arthropoda</taxon>
        <taxon>Hexapoda</taxon>
        <taxon>Insecta</taxon>
        <taxon>Pterygota</taxon>
        <taxon>Neoptera</taxon>
        <taxon>Endopterygota</taxon>
        <taxon>Coleoptera</taxon>
        <taxon>Polyphaga</taxon>
        <taxon>Cucujiformia</taxon>
        <taxon>Chrysomeloidea</taxon>
        <taxon>Chrysomelidae</taxon>
        <taxon>Galerucinae</taxon>
        <taxon>Diabroticina</taxon>
        <taxon>Diabroticites</taxon>
        <taxon>Diabrotica</taxon>
    </lineage>
</organism>
<reference evidence="6" key="1">
    <citation type="submission" date="2025-08" db="UniProtKB">
        <authorList>
            <consortium name="RefSeq"/>
        </authorList>
    </citation>
    <scope>IDENTIFICATION</scope>
    <source>
        <tissue evidence="6">Whole insect</tissue>
    </source>
</reference>
<gene>
    <name evidence="6" type="primary">LOC114330966</name>
</gene>
<dbReference type="PANTHER" id="PTHR11511">
    <property type="entry name" value="LARVAL STORAGE PROTEIN/PHENOLOXIDASE"/>
    <property type="match status" value="1"/>
</dbReference>
<comment type="similarity">
    <text evidence="2">Belongs to the tyrosinase family.</text>
</comment>
<evidence type="ECO:0000256" key="1">
    <source>
        <dbReference type="ARBA" id="ARBA00001973"/>
    </source>
</evidence>
<dbReference type="Gene3D" id="1.20.1370.10">
    <property type="entry name" value="Hemocyanin, N-terminal domain"/>
    <property type="match status" value="1"/>
</dbReference>
<dbReference type="SUPFAM" id="SSF48050">
    <property type="entry name" value="Hemocyanin, N-terminal domain"/>
    <property type="match status" value="1"/>
</dbReference>
<dbReference type="InParanoid" id="A0A6P7FJR2"/>
<keyword evidence="5" id="KW-0186">Copper</keyword>
<evidence type="ECO:0000256" key="3">
    <source>
        <dbReference type="ARBA" id="ARBA00022723"/>
    </source>
</evidence>